<feature type="compositionally biased region" description="Polar residues" evidence="1">
    <location>
        <begin position="16"/>
        <end position="28"/>
    </location>
</feature>
<protein>
    <submittedName>
        <fullName evidence="2">Uncharacterized protein</fullName>
    </submittedName>
</protein>
<sequence>MNMPTSLQPGSEDADQTSPESKFATQSDGILYSRPLDGLPESVSYSAERHVCAPSLIGTFCSQSF</sequence>
<dbReference type="KEGG" id="mgr:MGG_17631"/>
<proteinExistence type="predicted"/>
<name>G4NGE3_PYRO7</name>
<dbReference type="InParanoid" id="G4NGE3"/>
<accession>G4NGE3</accession>
<dbReference type="RefSeq" id="XP_003719467.1">
    <property type="nucleotide sequence ID" value="XM_003719419.1"/>
</dbReference>
<feature type="region of interest" description="Disordered" evidence="1">
    <location>
        <begin position="1"/>
        <end position="31"/>
    </location>
</feature>
<reference key="2">
    <citation type="submission" date="2011-05" db="EMBL/GenBank/DDBJ databases">
        <title>The Genome Sequence of Magnaporthe oryzae 70-15.</title>
        <authorList>
            <consortium name="The Broad Institute Genome Sequencing Platform"/>
            <person name="Ma L.-J."/>
            <person name="Dead R."/>
            <person name="Young S.K."/>
            <person name="Zeng Q."/>
            <person name="Gargeya S."/>
            <person name="Fitzgerald M."/>
            <person name="Haas B."/>
            <person name="Abouelleil A."/>
            <person name="Alvarado L."/>
            <person name="Arachchi H.M."/>
            <person name="Berlin A."/>
            <person name="Brown A."/>
            <person name="Chapman S.B."/>
            <person name="Chen Z."/>
            <person name="Dunbar C."/>
            <person name="Freedman E."/>
            <person name="Gearin G."/>
            <person name="Gellesch M."/>
            <person name="Goldberg J."/>
            <person name="Griggs A."/>
            <person name="Gujja S."/>
            <person name="Heiman D."/>
            <person name="Howarth C."/>
            <person name="Larson L."/>
            <person name="Lui A."/>
            <person name="MacDonald P.J.P."/>
            <person name="Mehta T."/>
            <person name="Montmayeur A."/>
            <person name="Murphy C."/>
            <person name="Neiman D."/>
            <person name="Pearson M."/>
            <person name="Priest M."/>
            <person name="Roberts A."/>
            <person name="Saif S."/>
            <person name="Shea T."/>
            <person name="Shenoy N."/>
            <person name="Sisk P."/>
            <person name="Stolte C."/>
            <person name="Sykes S."/>
            <person name="Yandava C."/>
            <person name="Wortman J."/>
            <person name="Nusbaum C."/>
            <person name="Birren B."/>
        </authorList>
    </citation>
    <scope>NUCLEOTIDE SEQUENCE</scope>
    <source>
        <strain>70-15</strain>
    </source>
</reference>
<dbReference type="EMBL" id="CM001236">
    <property type="protein sequence ID" value="EHA47100.1"/>
    <property type="molecule type" value="Genomic_DNA"/>
</dbReference>
<gene>
    <name evidence="2" type="ORF">MGG_17631</name>
</gene>
<dbReference type="Proteomes" id="UP000009058">
    <property type="component" value="Chromosome 6"/>
</dbReference>
<dbReference type="VEuPathDB" id="FungiDB:MGG_17631"/>
<evidence type="ECO:0000313" key="3">
    <source>
        <dbReference type="Proteomes" id="UP000009058"/>
    </source>
</evidence>
<reference evidence="2 3" key="1">
    <citation type="journal article" date="2005" name="Nature">
        <title>The genome sequence of the rice blast fungus Magnaporthe grisea.</title>
        <authorList>
            <person name="Dean R.A."/>
            <person name="Talbot N.J."/>
            <person name="Ebbole D.J."/>
            <person name="Farman M.L."/>
            <person name="Mitchell T.K."/>
            <person name="Orbach M.J."/>
            <person name="Thon M."/>
            <person name="Kulkarni R."/>
            <person name="Xu J.R."/>
            <person name="Pan H."/>
            <person name="Read N.D."/>
            <person name="Lee Y.H."/>
            <person name="Carbone I."/>
            <person name="Brown D."/>
            <person name="Oh Y.Y."/>
            <person name="Donofrio N."/>
            <person name="Jeong J.S."/>
            <person name="Soanes D.M."/>
            <person name="Djonovic S."/>
            <person name="Kolomiets E."/>
            <person name="Rehmeyer C."/>
            <person name="Li W."/>
            <person name="Harding M."/>
            <person name="Kim S."/>
            <person name="Lebrun M.H."/>
            <person name="Bohnert H."/>
            <person name="Coughlan S."/>
            <person name="Butler J."/>
            <person name="Calvo S."/>
            <person name="Ma L.J."/>
            <person name="Nicol R."/>
            <person name="Purcell S."/>
            <person name="Nusbaum C."/>
            <person name="Galagan J.E."/>
            <person name="Birren B.W."/>
        </authorList>
    </citation>
    <scope>NUCLEOTIDE SEQUENCE [LARGE SCALE GENOMIC DNA]</scope>
    <source>
        <strain evidence="3">70-15 / ATCC MYA-4617 / FGSC 8958</strain>
    </source>
</reference>
<keyword evidence="3" id="KW-1185">Reference proteome</keyword>
<dbReference type="HOGENOM" id="CLU_2850172_0_0_1"/>
<dbReference type="GeneID" id="12985919"/>
<evidence type="ECO:0000313" key="2">
    <source>
        <dbReference type="EMBL" id="EHA47100.1"/>
    </source>
</evidence>
<dbReference type="AlphaFoldDB" id="G4NGE3"/>
<evidence type="ECO:0000256" key="1">
    <source>
        <dbReference type="SAM" id="MobiDB-lite"/>
    </source>
</evidence>
<organism evidence="2 3">
    <name type="scientific">Pyricularia oryzae (strain 70-15 / ATCC MYA-4617 / FGSC 8958)</name>
    <name type="common">Rice blast fungus</name>
    <name type="synonym">Magnaporthe oryzae</name>
    <dbReference type="NCBI Taxonomy" id="242507"/>
    <lineage>
        <taxon>Eukaryota</taxon>
        <taxon>Fungi</taxon>
        <taxon>Dikarya</taxon>
        <taxon>Ascomycota</taxon>
        <taxon>Pezizomycotina</taxon>
        <taxon>Sordariomycetes</taxon>
        <taxon>Sordariomycetidae</taxon>
        <taxon>Magnaporthales</taxon>
        <taxon>Pyriculariaceae</taxon>
        <taxon>Pyricularia</taxon>
    </lineage>
</organism>